<feature type="compositionally biased region" description="Polar residues" evidence="3">
    <location>
        <begin position="297"/>
        <end position="306"/>
    </location>
</feature>
<feature type="compositionally biased region" description="Gly residues" evidence="3">
    <location>
        <begin position="367"/>
        <end position="380"/>
    </location>
</feature>
<keyword evidence="2" id="KW-0963">Cytoplasm</keyword>
<feature type="compositionally biased region" description="Basic residues" evidence="3">
    <location>
        <begin position="539"/>
        <end position="550"/>
    </location>
</feature>
<evidence type="ECO:0000259" key="5">
    <source>
        <dbReference type="Pfam" id="PF23142"/>
    </source>
</evidence>
<keyword evidence="8" id="KW-1185">Reference proteome</keyword>
<dbReference type="SMART" id="SM01411">
    <property type="entry name" value="Ephrin_rec_like"/>
    <property type="match status" value="1"/>
</dbReference>
<feature type="compositionally biased region" description="Low complexity" evidence="3">
    <location>
        <begin position="504"/>
        <end position="529"/>
    </location>
</feature>
<dbReference type="FunCoup" id="D3BS12">
    <property type="interactions" value="101"/>
</dbReference>
<dbReference type="InterPro" id="IPR057288">
    <property type="entry name" value="PH_PLEKHM2"/>
</dbReference>
<feature type="region of interest" description="Disordered" evidence="3">
    <location>
        <begin position="500"/>
        <end position="638"/>
    </location>
</feature>
<dbReference type="EMBL" id="ADBJ01000051">
    <property type="protein sequence ID" value="EFA75749.1"/>
    <property type="molecule type" value="Genomic_DNA"/>
</dbReference>
<dbReference type="Pfam" id="PF25625">
    <property type="entry name" value="PH_NISCH_C"/>
    <property type="match status" value="1"/>
</dbReference>
<evidence type="ECO:0000313" key="7">
    <source>
        <dbReference type="EMBL" id="EFA75749.1"/>
    </source>
</evidence>
<evidence type="ECO:0000256" key="1">
    <source>
        <dbReference type="ARBA" id="ARBA00004496"/>
    </source>
</evidence>
<evidence type="ECO:0000259" key="6">
    <source>
        <dbReference type="Pfam" id="PF25625"/>
    </source>
</evidence>
<comment type="caution">
    <text evidence="7">The sequence shown here is derived from an EMBL/GenBank/DDBJ whole genome shotgun (WGS) entry which is preliminary data.</text>
</comment>
<protein>
    <submittedName>
        <fullName evidence="7">Uncharacterized protein</fullName>
    </submittedName>
</protein>
<evidence type="ECO:0000256" key="3">
    <source>
        <dbReference type="SAM" id="MobiDB-lite"/>
    </source>
</evidence>
<reference evidence="7 8" key="1">
    <citation type="journal article" date="2011" name="Genome Res.">
        <title>Phylogeny-wide analysis of social amoeba genomes highlights ancient origins for complex intercellular communication.</title>
        <authorList>
            <person name="Heidel A.J."/>
            <person name="Lawal H.M."/>
            <person name="Felder M."/>
            <person name="Schilde C."/>
            <person name="Helps N.R."/>
            <person name="Tunggal B."/>
            <person name="Rivero F."/>
            <person name="John U."/>
            <person name="Schleicher M."/>
            <person name="Eichinger L."/>
            <person name="Platzer M."/>
            <person name="Noegel A.A."/>
            <person name="Schaap P."/>
            <person name="Gloeckner G."/>
        </authorList>
    </citation>
    <scope>NUCLEOTIDE SEQUENCE [LARGE SCALE GENOMIC DNA]</scope>
    <source>
        <strain evidence="8">ATCC 26659 / Pp 5 / PN500</strain>
    </source>
</reference>
<keyword evidence="4" id="KW-1133">Transmembrane helix</keyword>
<proteinExistence type="predicted"/>
<keyword evidence="4" id="KW-0472">Membrane</keyword>
<dbReference type="Proteomes" id="UP000001396">
    <property type="component" value="Unassembled WGS sequence"/>
</dbReference>
<feature type="region of interest" description="Disordered" evidence="3">
    <location>
        <begin position="685"/>
        <end position="709"/>
    </location>
</feature>
<feature type="transmembrane region" description="Helical" evidence="4">
    <location>
        <begin position="2099"/>
        <end position="2128"/>
    </location>
</feature>
<evidence type="ECO:0000256" key="2">
    <source>
        <dbReference type="ARBA" id="ARBA00022490"/>
    </source>
</evidence>
<dbReference type="GeneID" id="31366273"/>
<dbReference type="Pfam" id="PF23142">
    <property type="entry name" value="PH_PLEKHM2"/>
    <property type="match status" value="1"/>
</dbReference>
<dbReference type="STRING" id="670386.D3BS12"/>
<sequence length="2214" mass="249530">MVSSSSSSSTTSSSSSSSTIKQKHHLNQFTDSDDLLYSIGKYIRTNGMQSTTTTTLLSSIKQSKKGLKLGETTLYLNPSCLEYLNIYLSGKRVSFKVNKNELLDIQFIISMIRHLKLDSNIPEVLEKWKELDLTLFESLKVLEINYIKPALISNLLTISQFLTKISIHQSLYSLDELIVVEDETKLRQYNEVRKLNFGQTDPLEIQFKRFQELYIRNSIWSKLAILDCSFNYIPKIDSSMYSLIALEKLNLEDSWICYTFELAKQSVDTRRWSVPSVWHGVSRYQSQPDSRDRRSQQTEITTTTAMSKHRRQSTLGYILTSFFGEDMNILEIKEFYLDGNSISQNDIEFIKKNSGTRHQSLRDISITGGGGGSSGAGSGSSGSILGSAKKKSNKIKPMKEDESTPALFIAPNAKISRPDSISPVIVSPTGHKQSTILQRTVDLESVSPESGSIYYQNEAKQEDKFEEENKLLKKISDLRNEGGNAWLRILNEMEHDPDIGDAISNNLNNNNNSSNNTTTTTNQQQQQQQPLIVTTERRIIKKKIRKGKVRPRSEVIANPDSIGTSSTVSTSPKPVSPLSNQLPSSASPINTSSNNTPNYSNSPTSSSSSTATATTMSTTTTTTTSIPNEDQSAVATDKPSAQFNKNIKEEPSNPSPKVVTKIRPKSEFIGKADLQSLRESINNTVWQKEKERKPQANPNEPNHHKNETKQQINKMVDDPNSKLLCEPFFVVKYGTNTEILLELKSDLISETNPTTGSSIKTHLLNTIVFVKKYSRPMELIEITYGKDFKDGVPTDFFKDVYIMEDQQTADLLANTLRPMIKEYTMSCMDCSERYTCREEHEFSQCVKCHSKYLFFVPSPKISSQPLVITEPIPLGSNTPASFSLSTTPSSMSSSIQALLSSSQPNDQSLFGGNRIDTNDDDFNNRVYSDQNLQLHFRLNLFTGGSQETYIYMMQSNYVRYNTQEEEKSIYLLLTSKTLYLLKREKKIIGPDQGFTKVGAYSFKEIKKISIGLLYQFFRIELEDVCYVFLKRAHDPTHKFLDLLFDAAKKDGITNLEPYFRIADTMFNINLVTETKNDFQLFIMLHHRVSSSKINPRSLIVTNDKVFMCQENYIQWPLLNKNIKTTAPQFTLVKSFKITDISNLQFNAAKPTELTINFEIEGSGEGPQLWSIITSHAVEYTSTATTFIQVEQVDAEATLTASLYNGFALIGANQNSKMPFVTLLTKANPEIPFSSNNSYSITQIFSDPNKQYGSTVAVGPGTYNHSAIVVGAIGSPSENTIYIFNLNECSTTRYCDPLISFIPPVSANTKQQQTQQSNENTNTYSLIEYNRITNQTIRYPVNDHHNPISISKDCQIGTLISVGPNFIVTSCQNNLLNIKRSSAPLAICFLNFDNTTNNCTDIILWDDKFHPCQHARGQLYVTALDSDGPVVTFSYCAVCMTPSNSTLLEVQYVSAFITLNITSPTDINILSTVYNTNRTKSCPSSISINSQWIAMGYDQDGGVDLYESTNFINYTYFETIAGESAGFGAIVDMDSDLLVVSSPGNPTHQMAAYVYFYEIFRDANGSAVHIDIEASVPSLNYKTVYDYGYFISFYDDELLLISLDETQTKYAYNVYSVCPAGQEWYSQDTICKACPFGQYKMVSNPMSNTSFELCYPCPAGYYTGNITGIRTINDCKVVKCNATTQYCPDGSVWPIDNIIVDYTSVSNPNPISTDTLDFESTFYNSYPWFLVILGFSLILTISICLPWPRYNVFQAALIKILLKVNFYDWDGEDMTVEEDYLERASSSTIGINGANRSSKRGIFIRKRRTKVKPQKAVESFCSYYFLLVLGMMILFLVQFQKVNTDISIDLRAYGQASTDYDLKEPYSEIEYLKIIDSSPLQITVDIFGYSGECNLEELTLAVKGCQTPNYMGTCHYSLNATKIKLNSNVSRVEDNTNVCRFNALFDKGIEFSDTSSFAFEITPFINYFYAQRIIYNISTMNNDTLINTGNSYVSGIIQPQEFTIIRPEASISVLSMLTFMTRCNIHSSSDDFTLVRPMVERCEFDKHSYKDYSFISNSTSYMEPTDFHDSPASFVFTVNIEKSVFFRYVTTSHSVSFGQIVTVIMFAMLDVFWLIEVIVPVVQTIVALFESALDNNKRKQYDEIGTDIVNEMDPLVQELDDEDDEDASGNVRQMFQDRGRVCLAKCKHCITTKPIFYNKSVANEECDDSNLVADE</sequence>
<name>D3BS12_HETP5</name>
<evidence type="ECO:0000256" key="4">
    <source>
        <dbReference type="SAM" id="Phobius"/>
    </source>
</evidence>
<feature type="region of interest" description="Disordered" evidence="3">
    <location>
        <begin position="283"/>
        <end position="306"/>
    </location>
</feature>
<keyword evidence="4" id="KW-0812">Transmembrane</keyword>
<organism evidence="7 8">
    <name type="scientific">Heterostelium pallidum (strain ATCC 26659 / Pp 5 / PN500)</name>
    <name type="common">Cellular slime mold</name>
    <name type="synonym">Polysphondylium pallidum</name>
    <dbReference type="NCBI Taxonomy" id="670386"/>
    <lineage>
        <taxon>Eukaryota</taxon>
        <taxon>Amoebozoa</taxon>
        <taxon>Evosea</taxon>
        <taxon>Eumycetozoa</taxon>
        <taxon>Dictyostelia</taxon>
        <taxon>Acytosteliales</taxon>
        <taxon>Acytosteliaceae</taxon>
        <taxon>Heterostelium</taxon>
    </lineage>
</organism>
<feature type="compositionally biased region" description="Low complexity" evidence="3">
    <location>
        <begin position="564"/>
        <end position="628"/>
    </location>
</feature>
<dbReference type="GO" id="GO:0005737">
    <property type="term" value="C:cytoplasm"/>
    <property type="evidence" value="ECO:0007669"/>
    <property type="project" value="UniProtKB-SubCell"/>
</dbReference>
<dbReference type="InParanoid" id="D3BS12"/>
<feature type="compositionally biased region" description="Polar residues" evidence="3">
    <location>
        <begin position="629"/>
        <end position="638"/>
    </location>
</feature>
<dbReference type="InterPro" id="IPR057714">
    <property type="entry name" value="PH_NISCH_C"/>
</dbReference>
<feature type="domain" description="Nischarin C-terminal PH" evidence="6">
    <location>
        <begin position="1086"/>
        <end position="1158"/>
    </location>
</feature>
<dbReference type="RefSeq" id="XP_020427883.1">
    <property type="nucleotide sequence ID" value="XM_020581567.1"/>
</dbReference>
<feature type="domain" description="PLEKHM2 PH" evidence="5">
    <location>
        <begin position="928"/>
        <end position="1049"/>
    </location>
</feature>
<gene>
    <name evidence="7" type="ORF">PPL_10804</name>
</gene>
<evidence type="ECO:0000313" key="8">
    <source>
        <dbReference type="Proteomes" id="UP000001396"/>
    </source>
</evidence>
<feature type="transmembrane region" description="Helical" evidence="4">
    <location>
        <begin position="1815"/>
        <end position="1836"/>
    </location>
</feature>
<accession>D3BS12</accession>
<feature type="transmembrane region" description="Helical" evidence="4">
    <location>
        <begin position="1725"/>
        <end position="1746"/>
    </location>
</feature>
<comment type="subcellular location">
    <subcellularLocation>
        <location evidence="1">Cytoplasm</location>
    </subcellularLocation>
</comment>
<feature type="region of interest" description="Disordered" evidence="3">
    <location>
        <begin position="361"/>
        <end position="403"/>
    </location>
</feature>